<feature type="compositionally biased region" description="Low complexity" evidence="1">
    <location>
        <begin position="25"/>
        <end position="36"/>
    </location>
</feature>
<accession>A0A076PTW2</accession>
<dbReference type="KEGG" id="ctes:O987_15295"/>
<feature type="region of interest" description="Disordered" evidence="1">
    <location>
        <begin position="1"/>
        <end position="36"/>
    </location>
</feature>
<sequence length="55" mass="6313">MNHPHPESLSEHTFGREHFTPPPLAQELAEPQALQAAAAEDEWELLQRIRNVGEW</sequence>
<evidence type="ECO:0000313" key="2">
    <source>
        <dbReference type="EMBL" id="AIJ47170.1"/>
    </source>
</evidence>
<feature type="compositionally biased region" description="Basic and acidic residues" evidence="1">
    <location>
        <begin position="1"/>
        <end position="19"/>
    </location>
</feature>
<dbReference type="RefSeq" id="WP_003054798.1">
    <property type="nucleotide sequence ID" value="NZ_CP006704.1"/>
</dbReference>
<dbReference type="AlphaFoldDB" id="A0A076PTW2"/>
<organism evidence="2 3">
    <name type="scientific">Comamonas testosteroni TK102</name>
    <dbReference type="NCBI Taxonomy" id="1392005"/>
    <lineage>
        <taxon>Bacteria</taxon>
        <taxon>Pseudomonadati</taxon>
        <taxon>Pseudomonadota</taxon>
        <taxon>Betaproteobacteria</taxon>
        <taxon>Burkholderiales</taxon>
        <taxon>Comamonadaceae</taxon>
        <taxon>Comamonas</taxon>
    </lineage>
</organism>
<dbReference type="Proteomes" id="UP000028782">
    <property type="component" value="Chromosome"/>
</dbReference>
<reference evidence="2 3" key="1">
    <citation type="journal article" date="2014" name="Genome Announc.">
        <title>Complete Genome Sequence of Polychlorinated Biphenyl Degrader Comamonas testosteroni TK102 (NBRC 109938).</title>
        <authorList>
            <person name="Fukuda K."/>
            <person name="Hosoyama A."/>
            <person name="Tsuchikane K."/>
            <person name="Ohji S."/>
            <person name="Yamazoe A."/>
            <person name="Fujita N."/>
            <person name="Shintani M."/>
            <person name="Kimbara K."/>
        </authorList>
    </citation>
    <scope>NUCLEOTIDE SEQUENCE [LARGE SCALE GENOMIC DNA]</scope>
    <source>
        <strain evidence="2">TK102</strain>
    </source>
</reference>
<protein>
    <submittedName>
        <fullName evidence="2">Uncharacterized protein</fullName>
    </submittedName>
</protein>
<proteinExistence type="predicted"/>
<dbReference type="HOGENOM" id="CLU_3024303_0_0_4"/>
<evidence type="ECO:0000313" key="3">
    <source>
        <dbReference type="Proteomes" id="UP000028782"/>
    </source>
</evidence>
<evidence type="ECO:0000256" key="1">
    <source>
        <dbReference type="SAM" id="MobiDB-lite"/>
    </source>
</evidence>
<dbReference type="EMBL" id="CP006704">
    <property type="protein sequence ID" value="AIJ47170.1"/>
    <property type="molecule type" value="Genomic_DNA"/>
</dbReference>
<gene>
    <name evidence="2" type="ORF">O987_15295</name>
</gene>
<name>A0A076PTW2_COMTE</name>